<feature type="repeat" description="TPR" evidence="1">
    <location>
        <begin position="489"/>
        <end position="522"/>
    </location>
</feature>
<keyword evidence="3" id="KW-1185">Reference proteome</keyword>
<reference evidence="2 3" key="1">
    <citation type="submission" date="2021-12" db="EMBL/GenBank/DDBJ databases">
        <title>Genome sequencing of bacteria with rrn-lacking chromosome and rrn-plasmid.</title>
        <authorList>
            <person name="Anda M."/>
            <person name="Iwasaki W."/>
        </authorList>
    </citation>
    <scope>NUCLEOTIDE SEQUENCE [LARGE SCALE GENOMIC DNA]</scope>
    <source>
        <strain evidence="2 3">NBRC 15940</strain>
    </source>
</reference>
<dbReference type="EMBL" id="BQKE01000007">
    <property type="protein sequence ID" value="GJM64843.1"/>
    <property type="molecule type" value="Genomic_DNA"/>
</dbReference>
<keyword evidence="1" id="KW-0802">TPR repeat</keyword>
<dbReference type="InterPro" id="IPR011990">
    <property type="entry name" value="TPR-like_helical_dom_sf"/>
</dbReference>
<dbReference type="SUPFAM" id="SSF48452">
    <property type="entry name" value="TPR-like"/>
    <property type="match status" value="1"/>
</dbReference>
<evidence type="ECO:0000256" key="1">
    <source>
        <dbReference type="PROSITE-ProRule" id="PRU00339"/>
    </source>
</evidence>
<dbReference type="PANTHER" id="PTHR45588:SF1">
    <property type="entry name" value="WW DOMAIN-CONTAINING PROTEIN"/>
    <property type="match status" value="1"/>
</dbReference>
<evidence type="ECO:0000313" key="2">
    <source>
        <dbReference type="EMBL" id="GJM64843.1"/>
    </source>
</evidence>
<name>A0AAN5AQH9_9BACT</name>
<dbReference type="Proteomes" id="UP001310022">
    <property type="component" value="Unassembled WGS sequence"/>
</dbReference>
<accession>A0AAN5AQH9</accession>
<protein>
    <recommendedName>
        <fullName evidence="4">Tetratricopeptide repeat protein</fullName>
    </recommendedName>
</protein>
<comment type="caution">
    <text evidence="2">The sequence shown here is derived from an EMBL/GenBank/DDBJ whole genome shotgun (WGS) entry which is preliminary data.</text>
</comment>
<dbReference type="PANTHER" id="PTHR45588">
    <property type="entry name" value="TPR DOMAIN-CONTAINING PROTEIN"/>
    <property type="match status" value="1"/>
</dbReference>
<proteinExistence type="predicted"/>
<evidence type="ECO:0008006" key="4">
    <source>
        <dbReference type="Google" id="ProtNLM"/>
    </source>
</evidence>
<sequence>MLLFACSPEKNNRTGRDLTTDLQNKIAFCPPVLSDRAWYQSENKAPLMKGLHVLNFPVTTNNPLAQAYFNQGLILSYAFNHAEAARSFYYASKLDSSCAMAYWGYAYVLGPNFNAGMSPENFQAAFEASRKAEALITEETKDIEKDLIRALKTRYSANPPADRSVLEADYSRAMQRVFQKYPNNADVAALYAESIMDLHPWDIWDQQGKPKPWTAHLLSIFDQIFKIDSLHPGAHHLYIHSVEASSTPELGLRSARLYDEDLVPGAGHLVHMPAHIYIRTGDYHKGTLSNLRALKVDSAYLSNCYAQGTYPLTLYPHNYHFLSATATLEGNADLAIFAAQQVADHANRQLMKEQEWGTIQHYYTIPYYVKVKFGRWNEILEMKNEDTSLPYPEAIRHYARGMAYLGLKKLTMAENELQKLKEYAKDENLKNVTIWDINTTYDLLQIAVRVLEAGLLAEKRQFQASIAMLQEAVMYEDSLNYQEPPDWFFSVRHALGDVMVKAGRYEEAIRVYQEDLRKLPKNGWALNGLKTVYHKVGDVAQEQLVGQQLETAWTFANVELKGSVIKP</sequence>
<dbReference type="Gene3D" id="1.25.40.10">
    <property type="entry name" value="Tetratricopeptide repeat domain"/>
    <property type="match status" value="1"/>
</dbReference>
<evidence type="ECO:0000313" key="3">
    <source>
        <dbReference type="Proteomes" id="UP001310022"/>
    </source>
</evidence>
<dbReference type="AlphaFoldDB" id="A0AAN5AQH9"/>
<gene>
    <name evidence="2" type="ORF">PEDI_53950</name>
</gene>
<dbReference type="PROSITE" id="PS50005">
    <property type="entry name" value="TPR"/>
    <property type="match status" value="1"/>
</dbReference>
<organism evidence="2 3">
    <name type="scientific">Persicobacter diffluens</name>
    <dbReference type="NCBI Taxonomy" id="981"/>
    <lineage>
        <taxon>Bacteria</taxon>
        <taxon>Pseudomonadati</taxon>
        <taxon>Bacteroidota</taxon>
        <taxon>Cytophagia</taxon>
        <taxon>Cytophagales</taxon>
        <taxon>Persicobacteraceae</taxon>
        <taxon>Persicobacter</taxon>
    </lineage>
</organism>
<dbReference type="InterPro" id="IPR019734">
    <property type="entry name" value="TPR_rpt"/>
</dbReference>
<dbReference type="SMART" id="SM00028">
    <property type="entry name" value="TPR"/>
    <property type="match status" value="3"/>
</dbReference>